<evidence type="ECO:0000256" key="1">
    <source>
        <dbReference type="HAMAP-Rule" id="MF_00387"/>
    </source>
</evidence>
<gene>
    <name evidence="1 2" type="primary">lpxA</name>
    <name evidence="2" type="ORF">KB893_12600</name>
</gene>
<dbReference type="EMBL" id="JAGQFT010000122">
    <property type="protein sequence ID" value="MBR0563345.1"/>
    <property type="molecule type" value="Genomic_DNA"/>
</dbReference>
<keyword evidence="1" id="KW-0441">Lipid A biosynthesis</keyword>
<dbReference type="CDD" id="cd03351">
    <property type="entry name" value="LbH_UDP-GlcNAc_AT"/>
    <property type="match status" value="1"/>
</dbReference>
<dbReference type="GO" id="GO:0008915">
    <property type="term" value="F:lipid-A-disaccharide synthase activity"/>
    <property type="evidence" value="ECO:0007669"/>
    <property type="project" value="InterPro"/>
</dbReference>
<dbReference type="PANTHER" id="PTHR43480">
    <property type="entry name" value="ACYL-[ACYL-CARRIER-PROTEIN]--UDP-N-ACETYLGLUCOSAMINE O-ACYLTRANSFERASE"/>
    <property type="match status" value="1"/>
</dbReference>
<dbReference type="EC" id="2.3.1.129" evidence="1"/>
<dbReference type="NCBIfam" id="TIGR01852">
    <property type="entry name" value="lipid_A_lpxA"/>
    <property type="match status" value="1"/>
</dbReference>
<dbReference type="Pfam" id="PF02684">
    <property type="entry name" value="LpxB"/>
    <property type="match status" value="1"/>
</dbReference>
<keyword evidence="1" id="KW-0963">Cytoplasm</keyword>
<dbReference type="GO" id="GO:0008780">
    <property type="term" value="F:acyl-[acyl-carrier-protein]-UDP-N-acetylglucosamine O-acyltransferase activity"/>
    <property type="evidence" value="ECO:0007669"/>
    <property type="project" value="UniProtKB-UniRule"/>
</dbReference>
<dbReference type="InterPro" id="IPR003835">
    <property type="entry name" value="Glyco_trans_19"/>
</dbReference>
<dbReference type="InterPro" id="IPR001451">
    <property type="entry name" value="Hexapep"/>
</dbReference>
<dbReference type="UniPathway" id="UPA00359">
    <property type="reaction ID" value="UER00477"/>
</dbReference>
<dbReference type="InterPro" id="IPR010137">
    <property type="entry name" value="Lipid_A_LpxA"/>
</dbReference>
<name>A0A8J8AYR0_9GAMM</name>
<comment type="caution">
    <text evidence="2">The sequence shown here is derived from an EMBL/GenBank/DDBJ whole genome shotgun (WGS) entry which is preliminary data.</text>
</comment>
<dbReference type="InterPro" id="IPR037157">
    <property type="entry name" value="Acetyltransf_C_sf"/>
</dbReference>
<reference evidence="2" key="1">
    <citation type="submission" date="2021-04" db="EMBL/GenBank/DDBJ databases">
        <authorList>
            <person name="Karlyshev A.V."/>
        </authorList>
    </citation>
    <scope>NUCLEOTIDE SEQUENCE</scope>
    <source>
        <strain evidence="2">LMG 29479</strain>
    </source>
</reference>
<comment type="similarity">
    <text evidence="1">Belongs to the transferase hexapeptide repeat family. LpxA subfamily.</text>
</comment>
<dbReference type="AlphaFoldDB" id="A0A8J8AYR0"/>
<dbReference type="HAMAP" id="MF_00387">
    <property type="entry name" value="LpxA"/>
    <property type="match status" value="1"/>
</dbReference>
<dbReference type="NCBIfam" id="NF003657">
    <property type="entry name" value="PRK05289.1"/>
    <property type="match status" value="1"/>
</dbReference>
<keyword evidence="1 2" id="KW-0012">Acyltransferase</keyword>
<dbReference type="GO" id="GO:0005737">
    <property type="term" value="C:cytoplasm"/>
    <property type="evidence" value="ECO:0007669"/>
    <property type="project" value="UniProtKB-SubCell"/>
</dbReference>
<dbReference type="Pfam" id="PF00132">
    <property type="entry name" value="Hexapep"/>
    <property type="match status" value="2"/>
</dbReference>
<dbReference type="SUPFAM" id="SSF51161">
    <property type="entry name" value="Trimeric LpxA-like enzymes"/>
    <property type="match status" value="1"/>
</dbReference>
<organism evidence="2">
    <name type="scientific">Coralloluteibacterium stylophorae</name>
    <dbReference type="NCBI Taxonomy" id="1776034"/>
    <lineage>
        <taxon>Bacteria</taxon>
        <taxon>Pseudomonadati</taxon>
        <taxon>Pseudomonadota</taxon>
        <taxon>Gammaproteobacteria</taxon>
        <taxon>Lysobacterales</taxon>
        <taxon>Lysobacteraceae</taxon>
        <taxon>Coralloluteibacterium</taxon>
    </lineage>
</organism>
<dbReference type="InterPro" id="IPR011004">
    <property type="entry name" value="Trimer_LpxA-like_sf"/>
</dbReference>
<dbReference type="Gene3D" id="1.20.1180.10">
    <property type="entry name" value="Udp N-acetylglucosamine O-acyltransferase, C-terminal domain"/>
    <property type="match status" value="1"/>
</dbReference>
<proteinExistence type="inferred from homology"/>
<dbReference type="GO" id="GO:0016020">
    <property type="term" value="C:membrane"/>
    <property type="evidence" value="ECO:0007669"/>
    <property type="project" value="GOC"/>
</dbReference>
<sequence>MIHPTAQIDPAAELGADVHVGAFSVIGANVRIGDGTHIGAHCVVLGPTRIGRDNRVHAFAAIGGDAQDKKFHGERAELVIGDRNHIREFVTINRGTEGGGGITRIGDDNWIQAYAHVAHDCCVGNHVIMSNNATIAGHVEVGDHAILSGFAGVHQFCRIGAHAFIGMGCLVNGDVPPFVMVADEYGRPRGINAEGLKRRGFDAERIGAIRRAYRTLYMSGLPRAEAMTALHAALHVIDGRSHEAMIAADVVLLASGTAALEAMLAKRPTVVGYRIAPSTHFLVRRLGMLKIQRYSLPNVLADAEVIPELMQDDCTGPRLAEAVARWFEHPEEAAALVPVFRAQHERLRRDADRLAADAVVDLVEAP</sequence>
<comment type="subunit">
    <text evidence="1">Homotrimer.</text>
</comment>
<evidence type="ECO:0000313" key="2">
    <source>
        <dbReference type="EMBL" id="MBR0563345.1"/>
    </source>
</evidence>
<comment type="catalytic activity">
    <reaction evidence="1">
        <text>a (3R)-hydroxyacyl-[ACP] + UDP-N-acetyl-alpha-D-glucosamine = a UDP-3-O-[(3R)-3-hydroxyacyl]-N-acetyl-alpha-D-glucosamine + holo-[ACP]</text>
        <dbReference type="Rhea" id="RHEA:67812"/>
        <dbReference type="Rhea" id="RHEA-COMP:9685"/>
        <dbReference type="Rhea" id="RHEA-COMP:9945"/>
        <dbReference type="ChEBI" id="CHEBI:57705"/>
        <dbReference type="ChEBI" id="CHEBI:64479"/>
        <dbReference type="ChEBI" id="CHEBI:78827"/>
        <dbReference type="ChEBI" id="CHEBI:173225"/>
        <dbReference type="EC" id="2.3.1.129"/>
    </reaction>
</comment>
<dbReference type="GO" id="GO:0009245">
    <property type="term" value="P:lipid A biosynthetic process"/>
    <property type="evidence" value="ECO:0007669"/>
    <property type="project" value="UniProtKB-UniRule"/>
</dbReference>
<dbReference type="Gene3D" id="2.160.10.10">
    <property type="entry name" value="Hexapeptide repeat proteins"/>
    <property type="match status" value="1"/>
</dbReference>
<keyword evidence="1" id="KW-0443">Lipid metabolism</keyword>
<keyword evidence="1 2" id="KW-0808">Transferase</keyword>
<dbReference type="PANTHER" id="PTHR43480:SF1">
    <property type="entry name" value="ACYL-[ACYL-CARRIER-PROTEIN]--UDP-N-ACETYLGLUCOSAMINE O-ACYLTRANSFERASE, MITOCHONDRIAL-RELATED"/>
    <property type="match status" value="1"/>
</dbReference>
<comment type="subcellular location">
    <subcellularLocation>
        <location evidence="1">Cytoplasm</location>
    </subcellularLocation>
</comment>
<comment type="function">
    <text evidence="1">Involved in the biosynthesis of lipid A, a phosphorylated glycolipid that anchors the lipopolysaccharide to the outer membrane of the cell.</text>
</comment>
<comment type="pathway">
    <text evidence="1">Glycolipid biosynthesis; lipid IV(A) biosynthesis; lipid IV(A) from (3R)-3-hydroxytetradecanoyl-[acyl-carrier-protein] and UDP-N-acetyl-alpha-D-glucosamine: step 1/6.</text>
</comment>
<keyword evidence="1" id="KW-0444">Lipid biosynthesis</keyword>
<protein>
    <recommendedName>
        <fullName evidence="1">Acyl-[acyl-carrier-protein]--UDP-N-acetylglucosamine O-acyltransferase</fullName>
        <shortName evidence="1">UDP-N-acetylglucosamine acyltransferase</shortName>
        <ecNumber evidence="1">2.3.1.129</ecNumber>
    </recommendedName>
</protein>
<accession>A0A8J8AYR0</accession>
<keyword evidence="1" id="KW-0677">Repeat</keyword>